<dbReference type="InterPro" id="IPR010982">
    <property type="entry name" value="Lambda_DNA-bd_dom_sf"/>
</dbReference>
<keyword evidence="2" id="KW-1185">Reference proteome</keyword>
<dbReference type="NCBIfam" id="TIGR04111">
    <property type="entry name" value="BcepMu_gp16"/>
    <property type="match status" value="1"/>
</dbReference>
<evidence type="ECO:0000313" key="1">
    <source>
        <dbReference type="EMBL" id="MDG9699269.1"/>
    </source>
</evidence>
<dbReference type="GO" id="GO:0003677">
    <property type="term" value="F:DNA binding"/>
    <property type="evidence" value="ECO:0007669"/>
    <property type="project" value="UniProtKB-KW"/>
</dbReference>
<keyword evidence="1" id="KW-0238">DNA-binding</keyword>
<comment type="caution">
    <text evidence="1">The sequence shown here is derived from an EMBL/GenBank/DDBJ whole genome shotgun (WGS) entry which is preliminary data.</text>
</comment>
<dbReference type="InterPro" id="IPR026365">
    <property type="entry name" value="BcepMu_gp16"/>
</dbReference>
<organism evidence="1 2">
    <name type="scientific">Ottowia cancrivicina</name>
    <dbReference type="NCBI Taxonomy" id="3040346"/>
    <lineage>
        <taxon>Bacteria</taxon>
        <taxon>Pseudomonadati</taxon>
        <taxon>Pseudomonadota</taxon>
        <taxon>Betaproteobacteria</taxon>
        <taxon>Burkholderiales</taxon>
        <taxon>Comamonadaceae</taxon>
        <taxon>Ottowia</taxon>
    </lineage>
</organism>
<gene>
    <name evidence="1" type="ORF">QB898_05950</name>
</gene>
<proteinExistence type="predicted"/>
<dbReference type="RefSeq" id="WP_279524204.1">
    <property type="nucleotide sequence ID" value="NZ_JARVII010000009.1"/>
</dbReference>
<dbReference type="Gene3D" id="1.10.260.40">
    <property type="entry name" value="lambda repressor-like DNA-binding domains"/>
    <property type="match status" value="1"/>
</dbReference>
<dbReference type="EMBL" id="JARVII010000009">
    <property type="protein sequence ID" value="MDG9699269.1"/>
    <property type="molecule type" value="Genomic_DNA"/>
</dbReference>
<protein>
    <submittedName>
        <fullName evidence="1">DNA-binding protein</fullName>
    </submittedName>
</protein>
<dbReference type="Proteomes" id="UP001237156">
    <property type="component" value="Unassembled WGS sequence"/>
</dbReference>
<reference evidence="1 2" key="1">
    <citation type="submission" date="2023-04" db="EMBL/GenBank/DDBJ databases">
        <title>Ottowia paracancer sp. nov., isolated from human stomach.</title>
        <authorList>
            <person name="Song Y."/>
        </authorList>
    </citation>
    <scope>NUCLEOTIDE SEQUENCE [LARGE SCALE GENOMIC DNA]</scope>
    <source>
        <strain evidence="1 2">10c7w1</strain>
    </source>
</reference>
<name>A0AAW6RGK4_9BURK</name>
<dbReference type="AlphaFoldDB" id="A0AAW6RGK4"/>
<accession>A0AAW6RGK4</accession>
<evidence type="ECO:0000313" key="2">
    <source>
        <dbReference type="Proteomes" id="UP001237156"/>
    </source>
</evidence>
<sequence length="61" mass="6870">MTPDQLKAQFRASGQTFSQWARDHGYRPQQVLRLINGFDKGHRGQAHEIAVALGIKPKPKS</sequence>